<keyword evidence="1" id="KW-1133">Transmembrane helix</keyword>
<dbReference type="PANTHER" id="PTHR35335:SF1">
    <property type="entry name" value="UPF0716 PROTEIN FXSA"/>
    <property type="match status" value="1"/>
</dbReference>
<evidence type="ECO:0000256" key="1">
    <source>
        <dbReference type="SAM" id="Phobius"/>
    </source>
</evidence>
<dbReference type="RefSeq" id="WP_185989659.1">
    <property type="nucleotide sequence ID" value="NZ_JACCAE010000001.1"/>
</dbReference>
<dbReference type="Proteomes" id="UP000554054">
    <property type="component" value="Unassembled WGS sequence"/>
</dbReference>
<gene>
    <name evidence="2" type="ORF">BJY20_000026</name>
</gene>
<reference evidence="2 3" key="1">
    <citation type="submission" date="2020-07" db="EMBL/GenBank/DDBJ databases">
        <title>Sequencing the genomes of 1000 actinobacteria strains.</title>
        <authorList>
            <person name="Klenk H.-P."/>
        </authorList>
    </citation>
    <scope>NUCLEOTIDE SEQUENCE [LARGE SCALE GENOMIC DNA]</scope>
    <source>
        <strain evidence="2 3">DSM 26154</strain>
    </source>
</reference>
<evidence type="ECO:0000313" key="3">
    <source>
        <dbReference type="Proteomes" id="UP000554054"/>
    </source>
</evidence>
<comment type="caution">
    <text evidence="2">The sequence shown here is derived from an EMBL/GenBank/DDBJ whole genome shotgun (WGS) entry which is preliminary data.</text>
</comment>
<dbReference type="AlphaFoldDB" id="A0A852VQK6"/>
<dbReference type="InterPro" id="IPR007313">
    <property type="entry name" value="FxsA"/>
</dbReference>
<keyword evidence="1" id="KW-0812">Transmembrane</keyword>
<feature type="transmembrane region" description="Helical" evidence="1">
    <location>
        <begin position="41"/>
        <end position="59"/>
    </location>
</feature>
<sequence>MTLPPGNRTGRRRIRWIPLAIVLVVILEIAVFVGVARLIGVLPTVIVVLTLSTLGAFLVRREGRRTWRALEQALRSGKMPNREIADAILVVAGGALLFIPGLVTSVVGLVFALPFTRPVARIGLEVVVARRLLAAGVGGEVRVRRTRPRGEDDVVEGEIIDDDE</sequence>
<dbReference type="GO" id="GO:0016020">
    <property type="term" value="C:membrane"/>
    <property type="evidence" value="ECO:0007669"/>
    <property type="project" value="InterPro"/>
</dbReference>
<keyword evidence="3" id="KW-1185">Reference proteome</keyword>
<feature type="transmembrane region" description="Helical" evidence="1">
    <location>
        <begin position="16"/>
        <end position="35"/>
    </location>
</feature>
<dbReference type="PANTHER" id="PTHR35335">
    <property type="entry name" value="UPF0716 PROTEIN FXSA"/>
    <property type="match status" value="1"/>
</dbReference>
<keyword evidence="1" id="KW-0472">Membrane</keyword>
<accession>A0A852VQK6</accession>
<evidence type="ECO:0000313" key="2">
    <source>
        <dbReference type="EMBL" id="NYF96634.1"/>
    </source>
</evidence>
<dbReference type="NCBIfam" id="NF008528">
    <property type="entry name" value="PRK11463.1-2"/>
    <property type="match status" value="1"/>
</dbReference>
<dbReference type="EMBL" id="JACCAE010000001">
    <property type="protein sequence ID" value="NYF96634.1"/>
    <property type="molecule type" value="Genomic_DNA"/>
</dbReference>
<feature type="transmembrane region" description="Helical" evidence="1">
    <location>
        <begin position="87"/>
        <end position="113"/>
    </location>
</feature>
<proteinExistence type="predicted"/>
<name>A0A852VQK6_9MICO</name>
<organism evidence="2 3">
    <name type="scientific">Janibacter cremeus</name>
    <dbReference type="NCBI Taxonomy" id="1285192"/>
    <lineage>
        <taxon>Bacteria</taxon>
        <taxon>Bacillati</taxon>
        <taxon>Actinomycetota</taxon>
        <taxon>Actinomycetes</taxon>
        <taxon>Micrococcales</taxon>
        <taxon>Intrasporangiaceae</taxon>
        <taxon>Janibacter</taxon>
    </lineage>
</organism>
<dbReference type="Pfam" id="PF04186">
    <property type="entry name" value="FxsA"/>
    <property type="match status" value="1"/>
</dbReference>
<protein>
    <submittedName>
        <fullName evidence="2">UPF0716 protein FxsA</fullName>
    </submittedName>
</protein>